<keyword evidence="1" id="KW-1133">Transmembrane helix</keyword>
<organism evidence="2 3">
    <name type="scientific">Nonomuraea composti</name>
    <dbReference type="NCBI Taxonomy" id="2720023"/>
    <lineage>
        <taxon>Bacteria</taxon>
        <taxon>Bacillati</taxon>
        <taxon>Actinomycetota</taxon>
        <taxon>Actinomycetes</taxon>
        <taxon>Streptosporangiales</taxon>
        <taxon>Streptosporangiaceae</taxon>
        <taxon>Nonomuraea</taxon>
    </lineage>
</organism>
<dbReference type="Proteomes" id="UP000696294">
    <property type="component" value="Unassembled WGS sequence"/>
</dbReference>
<dbReference type="EMBL" id="JAATEP010000015">
    <property type="protein sequence ID" value="NJP92095.1"/>
    <property type="molecule type" value="Genomic_DNA"/>
</dbReference>
<reference evidence="2 3" key="1">
    <citation type="submission" date="2020-03" db="EMBL/GenBank/DDBJ databases">
        <title>WGS of actinomycetes isolated from Thailand.</title>
        <authorList>
            <person name="Thawai C."/>
        </authorList>
    </citation>
    <scope>NUCLEOTIDE SEQUENCE [LARGE SCALE GENOMIC DNA]</scope>
    <source>
        <strain evidence="2 3">FMUSA5-5</strain>
    </source>
</reference>
<keyword evidence="1" id="KW-0472">Membrane</keyword>
<keyword evidence="3" id="KW-1185">Reference proteome</keyword>
<feature type="transmembrane region" description="Helical" evidence="1">
    <location>
        <begin position="25"/>
        <end position="46"/>
    </location>
</feature>
<evidence type="ECO:0000313" key="3">
    <source>
        <dbReference type="Proteomes" id="UP000696294"/>
    </source>
</evidence>
<comment type="caution">
    <text evidence="2">The sequence shown here is derived from an EMBL/GenBank/DDBJ whole genome shotgun (WGS) entry which is preliminary data.</text>
</comment>
<gene>
    <name evidence="2" type="ORF">HCN51_21955</name>
</gene>
<accession>A0ABX1B2N7</accession>
<evidence type="ECO:0000256" key="1">
    <source>
        <dbReference type="SAM" id="Phobius"/>
    </source>
</evidence>
<protein>
    <submittedName>
        <fullName evidence="2">Uncharacterized protein</fullName>
    </submittedName>
</protein>
<sequence>MRTVALKDRVPLGPMGPLGVLVDPMTWWAVPYLLVSGVVGLAWYFVLAVHSPVGGPTVVRAELPCEW</sequence>
<name>A0ABX1B2N7_9ACTN</name>
<proteinExistence type="predicted"/>
<evidence type="ECO:0000313" key="2">
    <source>
        <dbReference type="EMBL" id="NJP92095.1"/>
    </source>
</evidence>
<keyword evidence="1" id="KW-0812">Transmembrane</keyword>
<dbReference type="RefSeq" id="WP_168011364.1">
    <property type="nucleotide sequence ID" value="NZ_JAATEP010000015.1"/>
</dbReference>